<accession>A0A1W1CBB5</accession>
<evidence type="ECO:0000313" key="2">
    <source>
        <dbReference type="EMBL" id="SFV62991.1"/>
    </source>
</evidence>
<reference evidence="2" key="1">
    <citation type="submission" date="2016-10" db="EMBL/GenBank/DDBJ databases">
        <authorList>
            <person name="de Groot N.N."/>
        </authorList>
    </citation>
    <scope>NUCLEOTIDE SEQUENCE</scope>
</reference>
<sequence>MCLIVTIIMAYFAIANLIAGNLAAGLLQGVIALLFLVLLVRNIYMTVQYKKGCSTSGCKITDTIAQLFKRGRDDT</sequence>
<feature type="transmembrane region" description="Helical" evidence="1">
    <location>
        <begin position="25"/>
        <end position="44"/>
    </location>
</feature>
<proteinExistence type="predicted"/>
<keyword evidence="1" id="KW-0472">Membrane</keyword>
<protein>
    <submittedName>
        <fullName evidence="2">Uncharacterized protein</fullName>
    </submittedName>
</protein>
<dbReference type="EMBL" id="FPHC01000067">
    <property type="protein sequence ID" value="SFV62991.1"/>
    <property type="molecule type" value="Genomic_DNA"/>
</dbReference>
<keyword evidence="1" id="KW-1133">Transmembrane helix</keyword>
<keyword evidence="1" id="KW-0812">Transmembrane</keyword>
<name>A0A1W1CBB5_9ZZZZ</name>
<dbReference type="AlphaFoldDB" id="A0A1W1CBB5"/>
<organism evidence="2">
    <name type="scientific">hydrothermal vent metagenome</name>
    <dbReference type="NCBI Taxonomy" id="652676"/>
    <lineage>
        <taxon>unclassified sequences</taxon>
        <taxon>metagenomes</taxon>
        <taxon>ecological metagenomes</taxon>
    </lineage>
</organism>
<evidence type="ECO:0000256" key="1">
    <source>
        <dbReference type="SAM" id="Phobius"/>
    </source>
</evidence>
<gene>
    <name evidence="2" type="ORF">MNB_SV-6-540</name>
</gene>